<dbReference type="Pfam" id="PF08553">
    <property type="entry name" value="VID27"/>
    <property type="match status" value="1"/>
</dbReference>
<feature type="domain" description="Vid27 N-terminal" evidence="4">
    <location>
        <begin position="22"/>
        <end position="191"/>
    </location>
</feature>
<dbReference type="GO" id="GO:0005634">
    <property type="term" value="C:nucleus"/>
    <property type="evidence" value="ECO:0007669"/>
    <property type="project" value="TreeGrafter"/>
</dbReference>
<evidence type="ECO:0000259" key="3">
    <source>
        <dbReference type="Pfam" id="PF17747"/>
    </source>
</evidence>
<feature type="compositionally biased region" description="Acidic residues" evidence="1">
    <location>
        <begin position="270"/>
        <end position="284"/>
    </location>
</feature>
<protein>
    <recommendedName>
        <fullName evidence="7">Vacuolar import/degradation Vid27 C-terminal domain-containing protein</fullName>
    </recommendedName>
</protein>
<evidence type="ECO:0000259" key="2">
    <source>
        <dbReference type="Pfam" id="PF08553"/>
    </source>
</evidence>
<dbReference type="Proteomes" id="UP000238274">
    <property type="component" value="Unassembled WGS sequence"/>
</dbReference>
<dbReference type="VEuPathDB" id="FungiDB:PSTT_10948"/>
<accession>A0A2S4VRE1</accession>
<dbReference type="Pfam" id="PF17747">
    <property type="entry name" value="VID27_PH"/>
    <property type="match status" value="1"/>
</dbReference>
<dbReference type="OrthoDB" id="10251113at2759"/>
<proteinExistence type="predicted"/>
<reference evidence="6" key="2">
    <citation type="journal article" date="2018" name="BMC Genomics">
        <title>Genomic insights into host adaptation between the wheat stripe rust pathogen (Puccinia striiformis f. sp. tritici) and the barley stripe rust pathogen (Puccinia striiformis f. sp. hordei).</title>
        <authorList>
            <person name="Xia C."/>
            <person name="Wang M."/>
            <person name="Yin C."/>
            <person name="Cornejo O.E."/>
            <person name="Hulbert S.H."/>
            <person name="Chen X."/>
        </authorList>
    </citation>
    <scope>NUCLEOTIDE SEQUENCE [LARGE SCALE GENOMIC DNA]</scope>
    <source>
        <strain evidence="6">93TX-2</strain>
    </source>
</reference>
<feature type="compositionally biased region" description="Low complexity" evidence="1">
    <location>
        <begin position="306"/>
        <end position="328"/>
    </location>
</feature>
<dbReference type="Pfam" id="PF17748">
    <property type="entry name" value="VID27_N"/>
    <property type="match status" value="1"/>
</dbReference>
<feature type="domain" description="Vid27 PH-like" evidence="3">
    <location>
        <begin position="399"/>
        <end position="518"/>
    </location>
</feature>
<feature type="region of interest" description="Disordered" evidence="1">
    <location>
        <begin position="195"/>
        <end position="391"/>
    </location>
</feature>
<keyword evidence="6" id="KW-1185">Reference proteome</keyword>
<reference evidence="5 6" key="1">
    <citation type="submission" date="2017-12" db="EMBL/GenBank/DDBJ databases">
        <title>Gene loss provides genomic basis for host adaptation in cereal stripe rust fungi.</title>
        <authorList>
            <person name="Xia C."/>
        </authorList>
    </citation>
    <scope>NUCLEOTIDE SEQUENCE [LARGE SCALE GENOMIC DNA]</scope>
    <source>
        <strain evidence="5 6">93TX-2</strain>
    </source>
</reference>
<reference evidence="6" key="3">
    <citation type="journal article" date="2018" name="Mol. Plant Microbe Interact.">
        <title>Genome sequence resources for the wheat stripe rust pathogen (Puccinia striiformis f. sp. tritici) and the barley stripe rust pathogen (Puccinia striiformis f. sp. hordei).</title>
        <authorList>
            <person name="Xia C."/>
            <person name="Wang M."/>
            <person name="Yin C."/>
            <person name="Cornejo O.E."/>
            <person name="Hulbert S.H."/>
            <person name="Chen X."/>
        </authorList>
    </citation>
    <scope>NUCLEOTIDE SEQUENCE [LARGE SCALE GENOMIC DNA]</scope>
    <source>
        <strain evidence="6">93TX-2</strain>
    </source>
</reference>
<gene>
    <name evidence="5" type="ORF">PSHT_08209</name>
</gene>
<dbReference type="InterPro" id="IPR013863">
    <property type="entry name" value="VID27_C"/>
</dbReference>
<feature type="domain" description="Vacuolar import/degradation Vid27 C-terminal" evidence="2">
    <location>
        <begin position="597"/>
        <end position="945"/>
    </location>
</feature>
<dbReference type="VEuPathDB" id="FungiDB:PSHT_08209"/>
<sequence length="978" mass="109927">MFSVVRRIFGSTAADDQSTSATTIDLISLPAGRLNLIRSKHSSKTQVRNKTNLNVFSYLDAQLILRRTSMPFHYQLVVARLDEDDQDPSESEDALEDEHEKAFLLAEALDLRVYETVDESDDEERITIGFSWLDLSSSELFERFEFVVSSQHEDCSRSEIDRVEDAIVQCIWEGENEKDSSEASEEELQAIKQKFGLPQPQSDITYPALPSHGIRAPSATLSSDDSDNEEAADTTLDFSQTSRRSRPLSQQQSDDSGDVENLLVEKQQDVEVDDDDDSDSDSSDNDIVNQLKGVTLTDNHHHKDQSTSSTTHPVSPVKKAKSPPASAKRVAHPSIVRAPSPTPSSHSQESTDEVEEEINQEEEETHTDSSSTTDGQEDEDPEAVQSTGDDDQLTVTAWSSTCDLYLFQPATTSFEKTELGIVAELWVSAPDNPKTDVCWLTVTRKIPGKEDFVVISTTIEEDQNLTFGSASIMFRYNYPIPGTDGAQACTWALRFRNDEVSRAQYTAAQEAFAKALYDRDHGLGSYEAQDRANKEWSRLTYGVPVEGGYDDDEDDNNEDENAEEGEAEEEEEDYASSDDDEEDEQLRRFRSAQSGPKNSCLATGLKENVSCVLRGPMIGIFKNESTSDKKLKFMATIPDLTTPDGSRTLRPDKIMLHYQDRRLIVTDRDNPTSLYECDVERGKIIHEIPTGEIVKNYFPLTKSSQLDAQHQFIGTSRDSFYKIDPRQKDAIKIVAEAIKKYKTKMDFTCGATTDSGEVALASGDGKLRLFDEKIGKIAKTLLPEGRDPIYHADVTNNGRYVVATCEKYLLLYDCQMSNGQSGFTKSFPKTEKPHGIRIELTHEHRAQILHENIPFRFEKAKFNRGDGDVERKILAYIGPYVIIFDLKSILDKNKKTQYTVKRYQQQIVDDNFRYNDDKDIVVTLESDVIMEKRARLAKPTRASIIGIGGPIDHNQNRQSTRGIRTGSSTLGIVQEWED</sequence>
<feature type="compositionally biased region" description="Acidic residues" evidence="1">
    <location>
        <begin position="548"/>
        <end position="584"/>
    </location>
</feature>
<dbReference type="InterPro" id="IPR040979">
    <property type="entry name" value="Vid27_N"/>
</dbReference>
<dbReference type="PANTHER" id="PTHR31913">
    <property type="entry name" value="VACUOLAR IMPORT AND DEGRADATION PROTEIN 27"/>
    <property type="match status" value="1"/>
</dbReference>
<evidence type="ECO:0000313" key="6">
    <source>
        <dbReference type="Proteomes" id="UP000238274"/>
    </source>
</evidence>
<name>A0A2S4VRE1_9BASI</name>
<dbReference type="AlphaFoldDB" id="A0A2S4VRE1"/>
<dbReference type="SUPFAM" id="SSF101908">
    <property type="entry name" value="Putative isomerase YbhE"/>
    <property type="match status" value="1"/>
</dbReference>
<evidence type="ECO:0000313" key="5">
    <source>
        <dbReference type="EMBL" id="POW12104.1"/>
    </source>
</evidence>
<dbReference type="InterPro" id="IPR015943">
    <property type="entry name" value="WD40/YVTN_repeat-like_dom_sf"/>
</dbReference>
<evidence type="ECO:0008006" key="7">
    <source>
        <dbReference type="Google" id="ProtNLM"/>
    </source>
</evidence>
<feature type="compositionally biased region" description="Acidic residues" evidence="1">
    <location>
        <begin position="350"/>
        <end position="365"/>
    </location>
</feature>
<organism evidence="5 6">
    <name type="scientific">Puccinia striiformis</name>
    <dbReference type="NCBI Taxonomy" id="27350"/>
    <lineage>
        <taxon>Eukaryota</taxon>
        <taxon>Fungi</taxon>
        <taxon>Dikarya</taxon>
        <taxon>Basidiomycota</taxon>
        <taxon>Pucciniomycotina</taxon>
        <taxon>Pucciniomycetes</taxon>
        <taxon>Pucciniales</taxon>
        <taxon>Pucciniaceae</taxon>
        <taxon>Puccinia</taxon>
    </lineage>
</organism>
<comment type="caution">
    <text evidence="5">The sequence shown here is derived from an EMBL/GenBank/DDBJ whole genome shotgun (WGS) entry which is preliminary data.</text>
</comment>
<dbReference type="Gene3D" id="2.130.10.10">
    <property type="entry name" value="YVTN repeat-like/Quinoprotein amine dehydrogenase"/>
    <property type="match status" value="1"/>
</dbReference>
<feature type="compositionally biased region" description="Low complexity" evidence="1">
    <location>
        <begin position="239"/>
        <end position="254"/>
    </location>
</feature>
<dbReference type="InterPro" id="IPR040458">
    <property type="entry name" value="Vid27"/>
</dbReference>
<dbReference type="EMBL" id="PKSM01000106">
    <property type="protein sequence ID" value="POW12104.1"/>
    <property type="molecule type" value="Genomic_DNA"/>
</dbReference>
<dbReference type="GO" id="GO:0005737">
    <property type="term" value="C:cytoplasm"/>
    <property type="evidence" value="ECO:0007669"/>
    <property type="project" value="TreeGrafter"/>
</dbReference>
<feature type="compositionally biased region" description="Acidic residues" evidence="1">
    <location>
        <begin position="375"/>
        <end position="391"/>
    </location>
</feature>
<dbReference type="PANTHER" id="PTHR31913:SF0">
    <property type="entry name" value="VACUOLAR IMPORT AND DEGRADATION PROTEIN 27"/>
    <property type="match status" value="1"/>
</dbReference>
<evidence type="ECO:0000259" key="4">
    <source>
        <dbReference type="Pfam" id="PF17748"/>
    </source>
</evidence>
<dbReference type="InterPro" id="IPR040768">
    <property type="entry name" value="Vid27_PH"/>
</dbReference>
<feature type="region of interest" description="Disordered" evidence="1">
    <location>
        <begin position="542"/>
        <end position="597"/>
    </location>
</feature>
<evidence type="ECO:0000256" key="1">
    <source>
        <dbReference type="SAM" id="MobiDB-lite"/>
    </source>
</evidence>